<dbReference type="AlphaFoldDB" id="F8FES7"/>
<proteinExistence type="inferred from homology"/>
<dbReference type="RefSeq" id="WP_013921309.1">
    <property type="nucleotide sequence ID" value="NC_015690.1"/>
</dbReference>
<dbReference type="KEGG" id="pms:KNP414_07676"/>
<comment type="catalytic activity">
    <reaction evidence="1">
        <text>(4aS,6R)-4a-hydroxy-L-erythro-5,6,7,8-tetrahydrobiopterin = (6R)-L-erythro-6,7-dihydrobiopterin + H2O</text>
        <dbReference type="Rhea" id="RHEA:11920"/>
        <dbReference type="ChEBI" id="CHEBI:15377"/>
        <dbReference type="ChEBI" id="CHEBI:15642"/>
        <dbReference type="ChEBI" id="CHEBI:43120"/>
        <dbReference type="EC" id="4.2.1.96"/>
    </reaction>
</comment>
<gene>
    <name evidence="5" type="ordered locus">KNP414_07676</name>
</gene>
<dbReference type="HOGENOM" id="CLU_081974_4_3_9"/>
<reference evidence="5 6" key="2">
    <citation type="journal article" date="2013" name="Genome Announc.">
        <title>Genome Sequence of Growth-Improving Paenibacillus mucilaginosus Strain KNP414.</title>
        <authorList>
            <person name="Lu J.J."/>
            <person name="Wang J.F."/>
            <person name="Hu X.F."/>
        </authorList>
    </citation>
    <scope>NUCLEOTIDE SEQUENCE [LARGE SCALE GENOMIC DNA]</scope>
    <source>
        <strain evidence="5 6">KNP414</strain>
    </source>
</reference>
<name>F8FES7_PAEMK</name>
<dbReference type="EMBL" id="CP002869">
    <property type="protein sequence ID" value="AEI46162.1"/>
    <property type="molecule type" value="Genomic_DNA"/>
</dbReference>
<dbReference type="Gene3D" id="3.30.1360.20">
    <property type="entry name" value="Transcriptional coactivator/pterin dehydratase"/>
    <property type="match status" value="1"/>
</dbReference>
<evidence type="ECO:0000313" key="6">
    <source>
        <dbReference type="Proteomes" id="UP000006620"/>
    </source>
</evidence>
<evidence type="ECO:0000313" key="5">
    <source>
        <dbReference type="EMBL" id="AEI46162.1"/>
    </source>
</evidence>
<protein>
    <recommendedName>
        <fullName evidence="3">4a-hydroxytetrahydrobiopterin dehydratase</fullName>
        <ecNumber evidence="3">4.2.1.96</ecNumber>
    </recommendedName>
</protein>
<dbReference type="InterPro" id="IPR036428">
    <property type="entry name" value="PCD_sf"/>
</dbReference>
<dbReference type="Proteomes" id="UP000006620">
    <property type="component" value="Chromosome"/>
</dbReference>
<dbReference type="NCBIfam" id="NF002017">
    <property type="entry name" value="PRK00823.1-2"/>
    <property type="match status" value="1"/>
</dbReference>
<dbReference type="PANTHER" id="PTHR12599:SF0">
    <property type="entry name" value="PTERIN-4-ALPHA-CARBINOLAMINE DEHYDRATASE"/>
    <property type="match status" value="1"/>
</dbReference>
<accession>F8FES7</accession>
<evidence type="ECO:0000256" key="4">
    <source>
        <dbReference type="ARBA" id="ARBA00023239"/>
    </source>
</evidence>
<dbReference type="GO" id="GO:0008124">
    <property type="term" value="F:4-alpha-hydroxytetrahydrobiopterin dehydratase activity"/>
    <property type="evidence" value="ECO:0007669"/>
    <property type="project" value="UniProtKB-EC"/>
</dbReference>
<evidence type="ECO:0000256" key="2">
    <source>
        <dbReference type="ARBA" id="ARBA00006472"/>
    </source>
</evidence>
<evidence type="ECO:0000256" key="3">
    <source>
        <dbReference type="ARBA" id="ARBA00013252"/>
    </source>
</evidence>
<dbReference type="PATRIC" id="fig|1036673.3.peg.7155"/>
<evidence type="ECO:0000256" key="1">
    <source>
        <dbReference type="ARBA" id="ARBA00001554"/>
    </source>
</evidence>
<dbReference type="CDD" id="cd00488">
    <property type="entry name" value="PCD_DCoH"/>
    <property type="match status" value="1"/>
</dbReference>
<dbReference type="EC" id="4.2.1.96" evidence="3"/>
<dbReference type="Pfam" id="PF01329">
    <property type="entry name" value="Pterin_4a"/>
    <property type="match status" value="1"/>
</dbReference>
<keyword evidence="4" id="KW-0456">Lyase</keyword>
<comment type="similarity">
    <text evidence="2">Belongs to the pterin-4-alpha-carbinolamine dehydratase family.</text>
</comment>
<dbReference type="PANTHER" id="PTHR12599">
    <property type="entry name" value="PTERIN-4-ALPHA-CARBINOLAMINE DEHYDRATASE"/>
    <property type="match status" value="1"/>
</dbReference>
<dbReference type="GO" id="GO:0006729">
    <property type="term" value="P:tetrahydrobiopterin biosynthetic process"/>
    <property type="evidence" value="ECO:0007669"/>
    <property type="project" value="InterPro"/>
</dbReference>
<sequence>MGGLLTESGIEAGLAQAGGWTRQEERWIVRKYRFPAFRDAVSFVNRVAEAAEELDHHPLIAIDYKLVTLRLTSWHAGGLTALDFTSAARFDEAYRPWEKTADDALPQG</sequence>
<dbReference type="SUPFAM" id="SSF55248">
    <property type="entry name" value="PCD-like"/>
    <property type="match status" value="1"/>
</dbReference>
<dbReference type="InterPro" id="IPR001533">
    <property type="entry name" value="Pterin_deHydtase"/>
</dbReference>
<organism evidence="5 6">
    <name type="scientific">Paenibacillus mucilaginosus (strain KNP414)</name>
    <dbReference type="NCBI Taxonomy" id="1036673"/>
    <lineage>
        <taxon>Bacteria</taxon>
        <taxon>Bacillati</taxon>
        <taxon>Bacillota</taxon>
        <taxon>Bacilli</taxon>
        <taxon>Bacillales</taxon>
        <taxon>Paenibacillaceae</taxon>
        <taxon>Paenibacillus</taxon>
    </lineage>
</organism>
<reference evidence="6" key="1">
    <citation type="submission" date="2011-06" db="EMBL/GenBank/DDBJ databases">
        <title>Complete genome sequence of Paenibacillus mucilaginosus KNP414.</title>
        <authorList>
            <person name="Wang J."/>
            <person name="Hu S."/>
            <person name="Hu X."/>
            <person name="Zhang B."/>
            <person name="Dong D."/>
            <person name="Zhang S."/>
            <person name="Zhao K."/>
            <person name="Wu D."/>
        </authorList>
    </citation>
    <scope>NUCLEOTIDE SEQUENCE [LARGE SCALE GENOMIC DNA]</scope>
    <source>
        <strain evidence="6">KNP414</strain>
    </source>
</reference>